<dbReference type="Pfam" id="PF00041">
    <property type="entry name" value="fn3"/>
    <property type="match status" value="2"/>
</dbReference>
<dbReference type="InterPro" id="IPR056754">
    <property type="entry name" value="DSCAM/DSCAML_C"/>
</dbReference>
<dbReference type="PANTHER" id="PTHR44170">
    <property type="entry name" value="PROTEIN SIDEKICK"/>
    <property type="match status" value="1"/>
</dbReference>
<dbReference type="PROSITE" id="PS50853">
    <property type="entry name" value="FN3"/>
    <property type="match status" value="4"/>
</dbReference>
<reference evidence="12" key="1">
    <citation type="journal article" date="2020" name="Cell">
        <title>Large-Scale Comparative Analyses of Tick Genomes Elucidate Their Genetic Diversity and Vector Capacities.</title>
        <authorList>
            <consortium name="Tick Genome and Microbiome Consortium (TIGMIC)"/>
            <person name="Jia N."/>
            <person name="Wang J."/>
            <person name="Shi W."/>
            <person name="Du L."/>
            <person name="Sun Y."/>
            <person name="Zhan W."/>
            <person name="Jiang J.F."/>
            <person name="Wang Q."/>
            <person name="Zhang B."/>
            <person name="Ji P."/>
            <person name="Bell-Sakyi L."/>
            <person name="Cui X.M."/>
            <person name="Yuan T.T."/>
            <person name="Jiang B.G."/>
            <person name="Yang W.F."/>
            <person name="Lam T.T."/>
            <person name="Chang Q.C."/>
            <person name="Ding S.J."/>
            <person name="Wang X.J."/>
            <person name="Zhu J.G."/>
            <person name="Ruan X.D."/>
            <person name="Zhao L."/>
            <person name="Wei J.T."/>
            <person name="Ye R.Z."/>
            <person name="Que T.C."/>
            <person name="Du C.H."/>
            <person name="Zhou Y.H."/>
            <person name="Cheng J.X."/>
            <person name="Dai P.F."/>
            <person name="Guo W.B."/>
            <person name="Han X.H."/>
            <person name="Huang E.J."/>
            <person name="Li L.F."/>
            <person name="Wei W."/>
            <person name="Gao Y.C."/>
            <person name="Liu J.Z."/>
            <person name="Shao H.Z."/>
            <person name="Wang X."/>
            <person name="Wang C.C."/>
            <person name="Yang T.C."/>
            <person name="Huo Q.B."/>
            <person name="Li W."/>
            <person name="Chen H.Y."/>
            <person name="Chen S.E."/>
            <person name="Zhou L.G."/>
            <person name="Ni X.B."/>
            <person name="Tian J.H."/>
            <person name="Sheng Y."/>
            <person name="Liu T."/>
            <person name="Pan Y.S."/>
            <person name="Xia L.Y."/>
            <person name="Li J."/>
            <person name="Zhao F."/>
            <person name="Cao W.C."/>
        </authorList>
    </citation>
    <scope>NUCLEOTIDE SEQUENCE</scope>
    <source>
        <strain evidence="12">Rmic-2018</strain>
    </source>
</reference>
<dbReference type="CDD" id="cd00063">
    <property type="entry name" value="FN3"/>
    <property type="match status" value="4"/>
</dbReference>
<keyword evidence="5 10" id="KW-1133">Transmembrane helix</keyword>
<feature type="domain" description="Fibronectin type-III" evidence="11">
    <location>
        <begin position="1148"/>
        <end position="1246"/>
    </location>
</feature>
<feature type="compositionally biased region" description="Basic and acidic residues" evidence="9">
    <location>
        <begin position="1622"/>
        <end position="1637"/>
    </location>
</feature>
<dbReference type="Pfam" id="PF25059">
    <property type="entry name" value="FN3_DSCAM-DSCAML_C"/>
    <property type="match status" value="1"/>
</dbReference>
<dbReference type="GO" id="GO:0005886">
    <property type="term" value="C:plasma membrane"/>
    <property type="evidence" value="ECO:0007669"/>
    <property type="project" value="UniProtKB-SubCell"/>
</dbReference>
<dbReference type="Gene3D" id="2.60.40.10">
    <property type="entry name" value="Immunoglobulins"/>
    <property type="match status" value="4"/>
</dbReference>
<dbReference type="SMART" id="SM00060">
    <property type="entry name" value="FN3"/>
    <property type="match status" value="4"/>
</dbReference>
<organism evidence="12 13">
    <name type="scientific">Rhipicephalus microplus</name>
    <name type="common">Cattle tick</name>
    <name type="synonym">Boophilus microplus</name>
    <dbReference type="NCBI Taxonomy" id="6941"/>
    <lineage>
        <taxon>Eukaryota</taxon>
        <taxon>Metazoa</taxon>
        <taxon>Ecdysozoa</taxon>
        <taxon>Arthropoda</taxon>
        <taxon>Chelicerata</taxon>
        <taxon>Arachnida</taxon>
        <taxon>Acari</taxon>
        <taxon>Parasitiformes</taxon>
        <taxon>Ixodida</taxon>
        <taxon>Ixodoidea</taxon>
        <taxon>Ixodidae</taxon>
        <taxon>Rhipicephalinae</taxon>
        <taxon>Rhipicephalus</taxon>
        <taxon>Boophilus</taxon>
    </lineage>
</organism>
<keyword evidence="6 10" id="KW-0472">Membrane</keyword>
<dbReference type="InterPro" id="IPR021896">
    <property type="entry name" value="THAP9-like_HTH"/>
</dbReference>
<name>A0A9J6DS39_RHIMP</name>
<comment type="caution">
    <text evidence="12">The sequence shown here is derived from an EMBL/GenBank/DDBJ whole genome shotgun (WGS) entry which is preliminary data.</text>
</comment>
<evidence type="ECO:0000256" key="8">
    <source>
        <dbReference type="ARBA" id="ARBA00023319"/>
    </source>
</evidence>
<feature type="domain" description="Fibronectin type-III" evidence="11">
    <location>
        <begin position="78"/>
        <end position="172"/>
    </location>
</feature>
<evidence type="ECO:0000256" key="7">
    <source>
        <dbReference type="ARBA" id="ARBA00023157"/>
    </source>
</evidence>
<evidence type="ECO:0000313" key="12">
    <source>
        <dbReference type="EMBL" id="KAH8025015.1"/>
    </source>
</evidence>
<dbReference type="GO" id="GO:0098609">
    <property type="term" value="P:cell-cell adhesion"/>
    <property type="evidence" value="ECO:0007669"/>
    <property type="project" value="TreeGrafter"/>
</dbReference>
<evidence type="ECO:0000313" key="13">
    <source>
        <dbReference type="Proteomes" id="UP000821866"/>
    </source>
</evidence>
<dbReference type="Proteomes" id="UP000821866">
    <property type="component" value="Unassembled WGS sequence"/>
</dbReference>
<dbReference type="InterPro" id="IPR036116">
    <property type="entry name" value="FN3_sf"/>
</dbReference>
<dbReference type="Pfam" id="PF12017">
    <property type="entry name" value="Tnp_P_element"/>
    <property type="match status" value="1"/>
</dbReference>
<dbReference type="PANTHER" id="PTHR44170:SF6">
    <property type="entry name" value="CONTACTIN"/>
    <property type="match status" value="1"/>
</dbReference>
<evidence type="ECO:0000256" key="10">
    <source>
        <dbReference type="SAM" id="Phobius"/>
    </source>
</evidence>
<gene>
    <name evidence="12" type="ORF">HPB51_002429</name>
</gene>
<keyword evidence="4" id="KW-0130">Cell adhesion</keyword>
<evidence type="ECO:0000256" key="9">
    <source>
        <dbReference type="SAM" id="MobiDB-lite"/>
    </source>
</evidence>
<evidence type="ECO:0000259" key="11">
    <source>
        <dbReference type="PROSITE" id="PS50853"/>
    </source>
</evidence>
<protein>
    <recommendedName>
        <fullName evidence="11">Fibronectin type-III domain-containing protein</fullName>
    </recommendedName>
</protein>
<evidence type="ECO:0000256" key="2">
    <source>
        <dbReference type="ARBA" id="ARBA00022692"/>
    </source>
</evidence>
<dbReference type="VEuPathDB" id="VectorBase:LOC119169567"/>
<dbReference type="Pfam" id="PF21788">
    <property type="entry name" value="TNP-like_GBD"/>
    <property type="match status" value="1"/>
</dbReference>
<reference evidence="12" key="2">
    <citation type="submission" date="2021-09" db="EMBL/GenBank/DDBJ databases">
        <authorList>
            <person name="Jia N."/>
            <person name="Wang J."/>
            <person name="Shi W."/>
            <person name="Du L."/>
            <person name="Sun Y."/>
            <person name="Zhan W."/>
            <person name="Jiang J."/>
            <person name="Wang Q."/>
            <person name="Zhang B."/>
            <person name="Ji P."/>
            <person name="Sakyi L.B."/>
            <person name="Cui X."/>
            <person name="Yuan T."/>
            <person name="Jiang B."/>
            <person name="Yang W."/>
            <person name="Lam T.T.-Y."/>
            <person name="Chang Q."/>
            <person name="Ding S."/>
            <person name="Wang X."/>
            <person name="Zhu J."/>
            <person name="Ruan X."/>
            <person name="Zhao L."/>
            <person name="Wei J."/>
            <person name="Que T."/>
            <person name="Du C."/>
            <person name="Cheng J."/>
            <person name="Dai P."/>
            <person name="Han X."/>
            <person name="Huang E."/>
            <person name="Gao Y."/>
            <person name="Liu J."/>
            <person name="Shao H."/>
            <person name="Ye R."/>
            <person name="Li L."/>
            <person name="Wei W."/>
            <person name="Wang X."/>
            <person name="Wang C."/>
            <person name="Huo Q."/>
            <person name="Li W."/>
            <person name="Guo W."/>
            <person name="Chen H."/>
            <person name="Chen S."/>
            <person name="Zhou L."/>
            <person name="Zhou L."/>
            <person name="Ni X."/>
            <person name="Tian J."/>
            <person name="Zhou Y."/>
            <person name="Sheng Y."/>
            <person name="Liu T."/>
            <person name="Pan Y."/>
            <person name="Xia L."/>
            <person name="Li J."/>
            <person name="Zhao F."/>
            <person name="Cao W."/>
        </authorList>
    </citation>
    <scope>NUCLEOTIDE SEQUENCE</scope>
    <source>
        <strain evidence="12">Rmic-2018</strain>
        <tissue evidence="12">Larvae</tissue>
    </source>
</reference>
<feature type="domain" description="Fibronectin type-III" evidence="11">
    <location>
        <begin position="1041"/>
        <end position="1144"/>
    </location>
</feature>
<feature type="transmembrane region" description="Helical" evidence="10">
    <location>
        <begin position="1267"/>
        <end position="1289"/>
    </location>
</feature>
<accession>A0A9J6DS39</accession>
<keyword evidence="3" id="KW-0732">Signal</keyword>
<dbReference type="InterPro" id="IPR003961">
    <property type="entry name" value="FN3_dom"/>
</dbReference>
<keyword evidence="8" id="KW-0393">Immunoglobulin domain</keyword>
<evidence type="ECO:0000256" key="5">
    <source>
        <dbReference type="ARBA" id="ARBA00022989"/>
    </source>
</evidence>
<dbReference type="InterPro" id="IPR048366">
    <property type="entry name" value="TNP-like_GBD"/>
</dbReference>
<evidence type="ECO:0000256" key="4">
    <source>
        <dbReference type="ARBA" id="ARBA00022889"/>
    </source>
</evidence>
<dbReference type="Pfam" id="PF21787">
    <property type="entry name" value="TNP-like_RNaseH_N"/>
    <property type="match status" value="1"/>
</dbReference>
<sequence length="1675" mass="187113">MTQPGITRPFPSRNFQCLLGRRCGVRGGGKAGSEALEYVVRIPSVDRRDSSLFSCYAENTYGRDDTNFQVVVQEPPDKPRGLEATQTTSRAVTLSWSPPYSGNSPVLKYLLEHKRETVCERHFRESDILTSSKYVDSKTGKVVEAKLKIARLSSDAVPSVFPNCPAYLSAPAATSREAPAEKRMRLEAASLREAIANSLETHEEEETKHKFDTFQALLECLPQMKLSNFWSVISRPACIHFLNLALEDAPRVLLSITVLEDLTVKVHCQDVQLTTIDGIGAIPHKVNDIRCLTRLLDSVESLHGELSCKHEDKIEGLLKLAFSLLEDASNCELADVERLNAIRFLKEQVSLLLVRHSKQSRYSPEFLVLSSILFTISPHAYRFLRSTGNVRLPHPSTIRRVCNSYNVSPEAEQQGASFLSYAKKLVTTMKEHEKIVVLMMDEIHLQPYFDYKGGTIVGAASNSPNAAKTAHVFMMQSLLSSQKNVVHILPVERINAEELHTLLRSIITQLENVGLRIIAVITDNNSINRKTMSLFGAPCKLQSVYPHPADPDRPLFFLIDPVHLMKCVRNNWLNQRNSGTCMFFPSATESSVQPPILTASFRTLRELHLKEQGQLIKSAPALTTKSLNPSNMERQNVKLALKIFNPSTAAALRACGPKLQLEHVAGTAEFLELITKWWSIVNVKTCNKGIRLRDELQSPIASVTSPQVHFLLNIVEWLDLWQSLRFDAGVLTRETHSALRLTTETLVKVAEYCLNELNFDYVLLGKFQTDSLEERFGKYRQLSGAQYHISIRQVYESERKLRLQNVLELPEMEAAADSVAVNNAVLDDFEIEITDEDYDVKVPNLPAITYVAGYCAHAAFKKLLCMACKESLMLDDDIEVEGGELIKSMTRGGLKFPQPAIINAVVTAEIVLDKLRSEQHAQQFHALPNQKEALLALTHDAINNNVDFDVCENGHSPQLPPSHEESNGLVQGYYVGYRIRDAKESFSYKTLESSSTSPVQQCELMDLRRSTRYSVVVQAFNAKGAGPASEEVFAQTLDIDAPSAPRLKMVSSTSSSVHLSWDVEKDEPINGFVLFHKPEPSSTPEAQSTEDAGDWTEVQTGSERSAYAFRGLRCGRHYSFYAVAFNAAGRGPRSNTILAKTDGSAPVAPDERDLLLCNVTSVTLQLGSWKSGGCPILSFAVLCKPQSQKEWSPATATHLVPDNKQPPVVFIADLNPATWYDLLITAENGAGSTEAEYVFATLTLSGGTLPPPQWTKAVESPHRHVRIIIPIACTILAVLLISAAVCYVFSRRRLSAIQRPYSGESDQASDVMKSVDTVPMSLWENAKNQQQFQVANQQQHPIEREQLYCPSPYTTRGGRLGSLYTTEELRSGWASAHSLQSAIEEPEDDRLRPHHTYEVPFLRRPLDSKQDQLTVYVSPDKCKAQCKSLQTLSVIEGYRNSNVSYVYSRPKKKNWGSNNEEIFYAEQKMRNLARYADGLKQEEMESRESGLEFPVDTVRVSWYGWYCELDTDSVLYVVFVSVLNVFVELLGTKNLELHFWKLKPASAMPDEVSTKQQPAVPVPSLVCPGHRVIVIHQSSVVEKNMIVKTGSMNTNGSLMATIGQCHKRALKKSAPVNPGDQAPERRLKVNDKEENKRPKTPRARRLFLESVVSPTNLLTSAAEQALEISRRKGAW</sequence>
<dbReference type="InterPro" id="IPR048365">
    <property type="entry name" value="TNP-like_RNaseH_N"/>
</dbReference>
<keyword evidence="2 10" id="KW-0812">Transmembrane</keyword>
<feature type="domain" description="Fibronectin type-III" evidence="11">
    <location>
        <begin position="941"/>
        <end position="1039"/>
    </location>
</feature>
<evidence type="ECO:0000256" key="6">
    <source>
        <dbReference type="ARBA" id="ARBA00023136"/>
    </source>
</evidence>
<evidence type="ECO:0000256" key="1">
    <source>
        <dbReference type="ARBA" id="ARBA00004167"/>
    </source>
</evidence>
<evidence type="ECO:0000256" key="3">
    <source>
        <dbReference type="ARBA" id="ARBA00022729"/>
    </source>
</evidence>
<feature type="region of interest" description="Disordered" evidence="9">
    <location>
        <begin position="1610"/>
        <end position="1642"/>
    </location>
</feature>
<comment type="subcellular location">
    <subcellularLocation>
        <location evidence="1">Membrane</location>
        <topology evidence="1">Single-pass membrane protein</topology>
    </subcellularLocation>
</comment>
<dbReference type="EMBL" id="JABSTU010000007">
    <property type="protein sequence ID" value="KAH8025015.1"/>
    <property type="molecule type" value="Genomic_DNA"/>
</dbReference>
<keyword evidence="13" id="KW-1185">Reference proteome</keyword>
<keyword evidence="7" id="KW-1015">Disulfide bond</keyword>
<dbReference type="InterPro" id="IPR013783">
    <property type="entry name" value="Ig-like_fold"/>
</dbReference>
<proteinExistence type="predicted"/>
<dbReference type="SUPFAM" id="SSF49265">
    <property type="entry name" value="Fibronectin type III"/>
    <property type="match status" value="3"/>
</dbReference>